<dbReference type="Proteomes" id="UP000789759">
    <property type="component" value="Unassembled WGS sequence"/>
</dbReference>
<dbReference type="OrthoDB" id="2466653at2759"/>
<feature type="compositionally biased region" description="Acidic residues" evidence="1">
    <location>
        <begin position="57"/>
        <end position="80"/>
    </location>
</feature>
<proteinExistence type="predicted"/>
<accession>A0A9N9HJZ3</accession>
<evidence type="ECO:0000313" key="2">
    <source>
        <dbReference type="EMBL" id="CAG8680331.1"/>
    </source>
</evidence>
<organism evidence="2 3">
    <name type="scientific">Cetraspora pellucida</name>
    <dbReference type="NCBI Taxonomy" id="1433469"/>
    <lineage>
        <taxon>Eukaryota</taxon>
        <taxon>Fungi</taxon>
        <taxon>Fungi incertae sedis</taxon>
        <taxon>Mucoromycota</taxon>
        <taxon>Glomeromycotina</taxon>
        <taxon>Glomeromycetes</taxon>
        <taxon>Diversisporales</taxon>
        <taxon>Gigasporaceae</taxon>
        <taxon>Cetraspora</taxon>
    </lineage>
</organism>
<protein>
    <submittedName>
        <fullName evidence="2">19585_t:CDS:1</fullName>
    </submittedName>
</protein>
<feature type="region of interest" description="Disordered" evidence="1">
    <location>
        <begin position="40"/>
        <end position="80"/>
    </location>
</feature>
<keyword evidence="3" id="KW-1185">Reference proteome</keyword>
<evidence type="ECO:0000256" key="1">
    <source>
        <dbReference type="SAM" id="MobiDB-lite"/>
    </source>
</evidence>
<comment type="caution">
    <text evidence="2">The sequence shown here is derived from an EMBL/GenBank/DDBJ whole genome shotgun (WGS) entry which is preliminary data.</text>
</comment>
<dbReference type="AlphaFoldDB" id="A0A9N9HJZ3"/>
<evidence type="ECO:0000313" key="3">
    <source>
        <dbReference type="Proteomes" id="UP000789759"/>
    </source>
</evidence>
<dbReference type="EMBL" id="CAJVQA010009046">
    <property type="protein sequence ID" value="CAG8680331.1"/>
    <property type="molecule type" value="Genomic_DNA"/>
</dbReference>
<gene>
    <name evidence="2" type="ORF">CPELLU_LOCUS10750</name>
</gene>
<sequence>METSSSACTDCGKKKPISEFTRIRTTGKMKQFRTCNSCYIRKSKPPKNTKKRQLEINENEDQDNEGQETENDENEDQENNDLEIIDPTNLYDHFTQLLNTYLMQPNDDSGNVLPFQFQCGIDISTFDGSEKEVVNELVELIEGVDEFSWIAVMSRLASNKETRSSTFNPLSEFGTRFPFEESTKEHKEFHIELVWDLIKFANNTDSV</sequence>
<feature type="compositionally biased region" description="Basic residues" evidence="1">
    <location>
        <begin position="41"/>
        <end position="51"/>
    </location>
</feature>
<name>A0A9N9HJZ3_9GLOM</name>
<reference evidence="2" key="1">
    <citation type="submission" date="2021-06" db="EMBL/GenBank/DDBJ databases">
        <authorList>
            <person name="Kallberg Y."/>
            <person name="Tangrot J."/>
            <person name="Rosling A."/>
        </authorList>
    </citation>
    <scope>NUCLEOTIDE SEQUENCE</scope>
    <source>
        <strain evidence="2">FL966</strain>
    </source>
</reference>